<gene>
    <name evidence="2" type="ORF">SMN809_LOCUS29226</name>
</gene>
<feature type="compositionally biased region" description="Low complexity" evidence="1">
    <location>
        <begin position="13"/>
        <end position="22"/>
    </location>
</feature>
<comment type="caution">
    <text evidence="2">The sequence shown here is derived from an EMBL/GenBank/DDBJ whole genome shotgun (WGS) entry which is preliminary data.</text>
</comment>
<accession>A0A8S2V005</accession>
<protein>
    <submittedName>
        <fullName evidence="2">Uncharacterized protein</fullName>
    </submittedName>
</protein>
<evidence type="ECO:0000313" key="3">
    <source>
        <dbReference type="Proteomes" id="UP000676336"/>
    </source>
</evidence>
<organism evidence="2 3">
    <name type="scientific">Rotaria magnacalcarata</name>
    <dbReference type="NCBI Taxonomy" id="392030"/>
    <lineage>
        <taxon>Eukaryota</taxon>
        <taxon>Metazoa</taxon>
        <taxon>Spiralia</taxon>
        <taxon>Gnathifera</taxon>
        <taxon>Rotifera</taxon>
        <taxon>Eurotatoria</taxon>
        <taxon>Bdelloidea</taxon>
        <taxon>Philodinida</taxon>
        <taxon>Philodinidae</taxon>
        <taxon>Rotaria</taxon>
    </lineage>
</organism>
<evidence type="ECO:0000313" key="2">
    <source>
        <dbReference type="EMBL" id="CAF4373045.1"/>
    </source>
</evidence>
<sequence length="58" mass="6552">LKGIRESIERSSNDAAAALASARDNRRPVQVVERQSQTSAKRKVYNNNKNKGYEYSLI</sequence>
<feature type="non-terminal residue" evidence="2">
    <location>
        <position position="1"/>
    </location>
</feature>
<feature type="region of interest" description="Disordered" evidence="1">
    <location>
        <begin position="1"/>
        <end position="58"/>
    </location>
</feature>
<feature type="compositionally biased region" description="Basic and acidic residues" evidence="1">
    <location>
        <begin position="1"/>
        <end position="12"/>
    </location>
</feature>
<dbReference type="EMBL" id="CAJOBI010051280">
    <property type="protein sequence ID" value="CAF4373045.1"/>
    <property type="molecule type" value="Genomic_DNA"/>
</dbReference>
<proteinExistence type="predicted"/>
<dbReference type="AlphaFoldDB" id="A0A8S2V005"/>
<dbReference type="Proteomes" id="UP000676336">
    <property type="component" value="Unassembled WGS sequence"/>
</dbReference>
<reference evidence="2" key="1">
    <citation type="submission" date="2021-02" db="EMBL/GenBank/DDBJ databases">
        <authorList>
            <person name="Nowell W R."/>
        </authorList>
    </citation>
    <scope>NUCLEOTIDE SEQUENCE</scope>
</reference>
<evidence type="ECO:0000256" key="1">
    <source>
        <dbReference type="SAM" id="MobiDB-lite"/>
    </source>
</evidence>
<feature type="compositionally biased region" description="Polar residues" evidence="1">
    <location>
        <begin position="33"/>
        <end position="50"/>
    </location>
</feature>
<name>A0A8S2V005_9BILA</name>